<dbReference type="EMBL" id="OR141125">
    <property type="protein sequence ID" value="WMD30201.1"/>
    <property type="molecule type" value="mRNA"/>
</dbReference>
<keyword evidence="1" id="KW-0732">Signal</keyword>
<organism evidence="2">
    <name type="scientific">Conus ebraeus</name>
    <name type="common">Hebrew cone</name>
    <dbReference type="NCBI Taxonomy" id="89425"/>
    <lineage>
        <taxon>Eukaryota</taxon>
        <taxon>Metazoa</taxon>
        <taxon>Spiralia</taxon>
        <taxon>Lophotrochozoa</taxon>
        <taxon>Mollusca</taxon>
        <taxon>Gastropoda</taxon>
        <taxon>Caenogastropoda</taxon>
        <taxon>Neogastropoda</taxon>
        <taxon>Conoidea</taxon>
        <taxon>Conidae</taxon>
        <taxon>Conus</taxon>
        <taxon>Virroconus</taxon>
    </lineage>
</organism>
<protein>
    <submittedName>
        <fullName evidence="2">Conotoxin O3 superfamily protein</fullName>
    </submittedName>
</protein>
<sequence>MSGLGIMVLTLLLLVSMATSHTDRGVGLLMPRDGLQERTCTSDDDCGDLQCCPDTVDKPEGRCDSDCTIY</sequence>
<evidence type="ECO:0000313" key="2">
    <source>
        <dbReference type="EMBL" id="WMD30201.1"/>
    </source>
</evidence>
<feature type="chain" id="PRO_5041364091" evidence="1">
    <location>
        <begin position="21"/>
        <end position="70"/>
    </location>
</feature>
<feature type="signal peptide" evidence="1">
    <location>
        <begin position="1"/>
        <end position="20"/>
    </location>
</feature>
<name>A0AA50QZI2_CONEA</name>
<evidence type="ECO:0000256" key="1">
    <source>
        <dbReference type="SAM" id="SignalP"/>
    </source>
</evidence>
<proteinExistence type="evidence at transcript level"/>
<accession>A0AA50QZI2</accession>
<dbReference type="AlphaFoldDB" id="A0AA50QZI2"/>
<reference evidence="2" key="1">
    <citation type="submission" date="2023-06" db="EMBL/GenBank/DDBJ databases">
        <title>Conotoxin precursor O3 superfamily.</title>
        <authorList>
            <person name="Vijayasarathy M."/>
            <person name="Balaram P."/>
        </authorList>
    </citation>
    <scope>NUCLEOTIDE SEQUENCE</scope>
    <source>
        <strain evidence="2">3</strain>
    </source>
</reference>